<accession>A0AAV7LS11</accession>
<evidence type="ECO:0000313" key="1">
    <source>
        <dbReference type="EMBL" id="KAJ1093774.1"/>
    </source>
</evidence>
<organism evidence="1 2">
    <name type="scientific">Pleurodeles waltl</name>
    <name type="common">Iberian ribbed newt</name>
    <dbReference type="NCBI Taxonomy" id="8319"/>
    <lineage>
        <taxon>Eukaryota</taxon>
        <taxon>Metazoa</taxon>
        <taxon>Chordata</taxon>
        <taxon>Craniata</taxon>
        <taxon>Vertebrata</taxon>
        <taxon>Euteleostomi</taxon>
        <taxon>Amphibia</taxon>
        <taxon>Batrachia</taxon>
        <taxon>Caudata</taxon>
        <taxon>Salamandroidea</taxon>
        <taxon>Salamandridae</taxon>
        <taxon>Pleurodelinae</taxon>
        <taxon>Pleurodeles</taxon>
    </lineage>
</organism>
<evidence type="ECO:0000313" key="2">
    <source>
        <dbReference type="Proteomes" id="UP001066276"/>
    </source>
</evidence>
<dbReference type="EMBL" id="JANPWB010000015">
    <property type="protein sequence ID" value="KAJ1093774.1"/>
    <property type="molecule type" value="Genomic_DNA"/>
</dbReference>
<proteinExistence type="predicted"/>
<dbReference type="Proteomes" id="UP001066276">
    <property type="component" value="Chromosome 11"/>
</dbReference>
<name>A0AAV7LS11_PLEWA</name>
<sequence>MHSCSPAPCAVPPCVFAFGRRSIDYRPQAVTFLVGWGRYIRIVDGPGAELQCDTIWDTAVSHKDSARGETIQEEAEQRGFCAPGEATYAFLVSPDANKV</sequence>
<comment type="caution">
    <text evidence="1">The sequence shown here is derived from an EMBL/GenBank/DDBJ whole genome shotgun (WGS) entry which is preliminary data.</text>
</comment>
<protein>
    <submittedName>
        <fullName evidence="1">Uncharacterized protein</fullName>
    </submittedName>
</protein>
<keyword evidence="2" id="KW-1185">Reference proteome</keyword>
<gene>
    <name evidence="1" type="ORF">NDU88_006866</name>
</gene>
<reference evidence="1" key="1">
    <citation type="journal article" date="2022" name="bioRxiv">
        <title>Sequencing and chromosome-scale assembly of the giantPleurodeles waltlgenome.</title>
        <authorList>
            <person name="Brown T."/>
            <person name="Elewa A."/>
            <person name="Iarovenko S."/>
            <person name="Subramanian E."/>
            <person name="Araus A.J."/>
            <person name="Petzold A."/>
            <person name="Susuki M."/>
            <person name="Suzuki K.-i.T."/>
            <person name="Hayashi T."/>
            <person name="Toyoda A."/>
            <person name="Oliveira C."/>
            <person name="Osipova E."/>
            <person name="Leigh N.D."/>
            <person name="Simon A."/>
            <person name="Yun M.H."/>
        </authorList>
    </citation>
    <scope>NUCLEOTIDE SEQUENCE</scope>
    <source>
        <strain evidence="1">20211129_DDA</strain>
        <tissue evidence="1">Liver</tissue>
    </source>
</reference>
<dbReference type="AlphaFoldDB" id="A0AAV7LS11"/>